<dbReference type="AlphaFoldDB" id="A0A833TZC8"/>
<protein>
    <submittedName>
        <fullName evidence="1">Uncharacterized protein</fullName>
    </submittedName>
</protein>
<gene>
    <name evidence="1" type="ORF">GAK29_01498</name>
</gene>
<proteinExistence type="predicted"/>
<comment type="caution">
    <text evidence="1">The sequence shown here is derived from an EMBL/GenBank/DDBJ whole genome shotgun (WGS) entry which is preliminary data.</text>
</comment>
<dbReference type="Proteomes" id="UP000490535">
    <property type="component" value="Unassembled WGS sequence"/>
</dbReference>
<sequence length="77" mass="8962">MKRRIKVHPLMSEAFLIWLTKIGYRGVSGIEGISFYCSVANNNFPRNVMIFSNGRMNKPAIKLFEEFKKYDPFNEVA</sequence>
<dbReference type="EMBL" id="WNDP01000028">
    <property type="protein sequence ID" value="KAF1026097.1"/>
    <property type="molecule type" value="Genomic_DNA"/>
</dbReference>
<evidence type="ECO:0000313" key="1">
    <source>
        <dbReference type="EMBL" id="KAF1026097.1"/>
    </source>
</evidence>
<name>A0A833TZC8_ACIBZ</name>
<accession>A0A833TZC8</accession>
<evidence type="ECO:0000313" key="2">
    <source>
        <dbReference type="Proteomes" id="UP000490535"/>
    </source>
</evidence>
<reference evidence="2" key="1">
    <citation type="journal article" date="2020" name="MBio">
        <title>Horizontal gene transfer to a defensive symbiont with a reduced genome amongst a multipartite beetle microbiome.</title>
        <authorList>
            <person name="Waterworth S.C."/>
            <person name="Florez L.V."/>
            <person name="Rees E.R."/>
            <person name="Hertweck C."/>
            <person name="Kaltenpoth M."/>
            <person name="Kwan J.C."/>
        </authorList>
    </citation>
    <scope>NUCLEOTIDE SEQUENCE [LARGE SCALE GENOMIC DNA]</scope>
</reference>
<organism evidence="1 2">
    <name type="scientific">Acinetobacter bereziniae</name>
    <name type="common">Acinetobacter genomosp. 10</name>
    <dbReference type="NCBI Taxonomy" id="106648"/>
    <lineage>
        <taxon>Bacteria</taxon>
        <taxon>Pseudomonadati</taxon>
        <taxon>Pseudomonadota</taxon>
        <taxon>Gammaproteobacteria</taxon>
        <taxon>Moraxellales</taxon>
        <taxon>Moraxellaceae</taxon>
        <taxon>Acinetobacter</taxon>
    </lineage>
</organism>